<evidence type="ECO:0000313" key="4">
    <source>
        <dbReference type="EMBL" id="KAF7129724.1"/>
    </source>
</evidence>
<dbReference type="Proteomes" id="UP000626092">
    <property type="component" value="Unassembled WGS sequence"/>
</dbReference>
<accession>A0A834GA92</accession>
<feature type="region of interest" description="Disordered" evidence="1">
    <location>
        <begin position="446"/>
        <end position="495"/>
    </location>
</feature>
<keyword evidence="5" id="KW-1185">Reference proteome</keyword>
<dbReference type="CDD" id="cd08824">
    <property type="entry name" value="LOTUS"/>
    <property type="match status" value="2"/>
</dbReference>
<evidence type="ECO:0000256" key="2">
    <source>
        <dbReference type="SAM" id="SignalP"/>
    </source>
</evidence>
<feature type="signal peptide" evidence="2">
    <location>
        <begin position="1"/>
        <end position="22"/>
    </location>
</feature>
<evidence type="ECO:0000259" key="3">
    <source>
        <dbReference type="PROSITE" id="PS51644"/>
    </source>
</evidence>
<dbReference type="AlphaFoldDB" id="A0A834GA92"/>
<feature type="chain" id="PRO_5032745827" description="HTH OST-type domain-containing protein" evidence="2">
    <location>
        <begin position="23"/>
        <end position="972"/>
    </location>
</feature>
<organism evidence="4 5">
    <name type="scientific">Rhododendron simsii</name>
    <name type="common">Sims's rhododendron</name>
    <dbReference type="NCBI Taxonomy" id="118357"/>
    <lineage>
        <taxon>Eukaryota</taxon>
        <taxon>Viridiplantae</taxon>
        <taxon>Streptophyta</taxon>
        <taxon>Embryophyta</taxon>
        <taxon>Tracheophyta</taxon>
        <taxon>Spermatophyta</taxon>
        <taxon>Magnoliopsida</taxon>
        <taxon>eudicotyledons</taxon>
        <taxon>Gunneridae</taxon>
        <taxon>Pentapetalae</taxon>
        <taxon>asterids</taxon>
        <taxon>Ericales</taxon>
        <taxon>Ericaceae</taxon>
        <taxon>Ericoideae</taxon>
        <taxon>Rhodoreae</taxon>
        <taxon>Rhododendron</taxon>
    </lineage>
</organism>
<evidence type="ECO:0000256" key="1">
    <source>
        <dbReference type="SAM" id="MobiDB-lite"/>
    </source>
</evidence>
<name>A0A834GA92_RHOSS</name>
<dbReference type="PROSITE" id="PS51644">
    <property type="entry name" value="HTH_OST"/>
    <property type="match status" value="2"/>
</dbReference>
<comment type="caution">
    <text evidence="4">The sequence shown here is derived from an EMBL/GenBank/DDBJ whole genome shotgun (WGS) entry which is preliminary data.</text>
</comment>
<dbReference type="InterPro" id="IPR024768">
    <property type="entry name" value="Marf1"/>
</dbReference>
<feature type="domain" description="HTH OST-type" evidence="3">
    <location>
        <begin position="255"/>
        <end position="328"/>
    </location>
</feature>
<feature type="compositionally biased region" description="Polar residues" evidence="1">
    <location>
        <begin position="363"/>
        <end position="374"/>
    </location>
</feature>
<dbReference type="Gene3D" id="3.30.420.610">
    <property type="entry name" value="LOTUS domain-like"/>
    <property type="match status" value="2"/>
</dbReference>
<dbReference type="InterPro" id="IPR025605">
    <property type="entry name" value="OST-HTH/LOTUS_dom"/>
</dbReference>
<dbReference type="InterPro" id="IPR041966">
    <property type="entry name" value="LOTUS-like"/>
</dbReference>
<evidence type="ECO:0000313" key="5">
    <source>
        <dbReference type="Proteomes" id="UP000626092"/>
    </source>
</evidence>
<feature type="compositionally biased region" description="Polar residues" evidence="1">
    <location>
        <begin position="797"/>
        <end position="812"/>
    </location>
</feature>
<sequence>MKPLSPKLIFLFSSRSLSTTLALPISRFSTSSSSPPSFPARRHEEESRGVRVSVWWDFENCQLPAGANVFKVGQSIASAVRANGIKGPVQITAFGDMLQLSRSSQEALSATGINLTHIPHGGKNSADRSLLVDLMYWVSQNPPPAHLFLISGDRDFAGALHRLRLNNYNILLASPETAPSVLCSAASIMWHWNALVKGENLTGKYFNQPPDGPYGSWYGHYRVPLEDPFAVTEQPACSQAEEVSELNSDLKLRPVPKAVVKLIRHILKSNPKGISISELGSELKRSNLGIEKDLYGYKKFSRFLASMPHILKLESGNDGQHLVIGVAPKVPEQDESIPGLIATGSGTNAEGPLIAPSPKVNGKDSSGTKCTDGNQMLPPTPEVNAKEPSKKSEESQMKVPETPPLTEGGNNANETDNHLHSSEGYNSKPEVGFFKVMWRKWFAGADAGSENTSSGIQEKRTSGESTDKPQTEEKSVKSTCQTTDRVGPASFSSSHKKAVMDDKLVGGDKAQGELSGRDPHFFKQIISWCKFWRKSPESESSSKQCSENLNHVTIDSGKHEVFLKESFWKEMEAYIDTPPNGSILVLQSKSREQMAQNLQKHGPSALRSLTQCDLLHLVDLLISEKRWVEECPSQTYPFKLNRPCGNSSTSTNAPNSNGLRSIFLKTSQSPQQRIPVHEREIRHQNPPQVEVSPPFFNKKPHCKSRNDILADCHKLVDELVVENPEGFNMGSFRKQFLDRYGYPLDIQKLGYQKLATLIQIMPGVKIESSYIVPCNVAKSSRLETPGQSALANHVSGPISNSDGEISDASSDSPWAELGPVAKMGPTRNVKDLGSKSSGPKHDYETLSDDYLSDSDEDTSLIESETEPKKDDEDSSLLRILDSWYSSEEEANRKEGRDSVDGMVDCSQNVLDPSDSSGAGSKVKNPLADCGRKPRSVKSYSFVTDPAGDNNKDKLIDGILTSLKKSGESRIQA</sequence>
<proteinExistence type="predicted"/>
<keyword evidence="2" id="KW-0732">Signal</keyword>
<feature type="region of interest" description="Disordered" evidence="1">
    <location>
        <begin position="342"/>
        <end position="427"/>
    </location>
</feature>
<dbReference type="Pfam" id="PF12872">
    <property type="entry name" value="OST-HTH"/>
    <property type="match status" value="2"/>
</dbReference>
<feature type="compositionally biased region" description="Basic and acidic residues" evidence="1">
    <location>
        <begin position="384"/>
        <end position="396"/>
    </location>
</feature>
<dbReference type="GO" id="GO:0004540">
    <property type="term" value="F:RNA nuclease activity"/>
    <property type="evidence" value="ECO:0007669"/>
    <property type="project" value="InterPro"/>
</dbReference>
<feature type="compositionally biased region" description="Polar residues" evidence="1">
    <location>
        <begin position="905"/>
        <end position="918"/>
    </location>
</feature>
<dbReference type="Pfam" id="PF14418">
    <property type="entry name" value="OHA"/>
    <property type="match status" value="1"/>
</dbReference>
<dbReference type="PANTHER" id="PTHR14379:SF6">
    <property type="entry name" value="EMB|CAB71880.1"/>
    <property type="match status" value="1"/>
</dbReference>
<feature type="compositionally biased region" description="Acidic residues" evidence="1">
    <location>
        <begin position="845"/>
        <end position="859"/>
    </location>
</feature>
<dbReference type="OrthoDB" id="549353at2759"/>
<feature type="region of interest" description="Disordered" evidence="1">
    <location>
        <begin position="788"/>
        <end position="953"/>
    </location>
</feature>
<gene>
    <name evidence="4" type="ORF">RHSIM_Rhsim10G0142400</name>
</gene>
<feature type="compositionally biased region" description="Basic and acidic residues" evidence="1">
    <location>
        <begin position="457"/>
        <end position="476"/>
    </location>
</feature>
<dbReference type="EMBL" id="WJXA01000010">
    <property type="protein sequence ID" value="KAF7129724.1"/>
    <property type="molecule type" value="Genomic_DNA"/>
</dbReference>
<dbReference type="PANTHER" id="PTHR14379">
    <property type="entry name" value="LIMKAIN B LKAP"/>
    <property type="match status" value="1"/>
</dbReference>
<dbReference type="InterPro" id="IPR025677">
    <property type="entry name" value="OST-HTH-assoc_dom"/>
</dbReference>
<protein>
    <recommendedName>
        <fullName evidence="3">HTH OST-type domain-containing protein</fullName>
    </recommendedName>
</protein>
<dbReference type="Pfam" id="PF01936">
    <property type="entry name" value="NYN"/>
    <property type="match status" value="1"/>
</dbReference>
<dbReference type="Gene3D" id="3.40.50.1010">
    <property type="entry name" value="5'-nuclease"/>
    <property type="match status" value="1"/>
</dbReference>
<dbReference type="GO" id="GO:0010468">
    <property type="term" value="P:regulation of gene expression"/>
    <property type="evidence" value="ECO:0007669"/>
    <property type="project" value="InterPro"/>
</dbReference>
<dbReference type="CDD" id="cd10910">
    <property type="entry name" value="PIN_limkain_b1_N_like"/>
    <property type="match status" value="1"/>
</dbReference>
<reference evidence="4" key="1">
    <citation type="submission" date="2019-11" db="EMBL/GenBank/DDBJ databases">
        <authorList>
            <person name="Liu Y."/>
            <person name="Hou J."/>
            <person name="Li T.-Q."/>
            <person name="Guan C.-H."/>
            <person name="Wu X."/>
            <person name="Wu H.-Z."/>
            <person name="Ling F."/>
            <person name="Zhang R."/>
            <person name="Shi X.-G."/>
            <person name="Ren J.-P."/>
            <person name="Chen E.-F."/>
            <person name="Sun J.-M."/>
        </authorList>
    </citation>
    <scope>NUCLEOTIDE SEQUENCE</scope>
    <source>
        <strain evidence="4">Adult_tree_wgs_1</strain>
        <tissue evidence="4">Leaves</tissue>
    </source>
</reference>
<feature type="domain" description="HTH OST-type" evidence="3">
    <location>
        <begin position="708"/>
        <end position="784"/>
    </location>
</feature>
<feature type="compositionally biased region" description="Basic and acidic residues" evidence="1">
    <location>
        <begin position="889"/>
        <end position="899"/>
    </location>
</feature>
<feature type="compositionally biased region" description="Basic and acidic residues" evidence="1">
    <location>
        <begin position="828"/>
        <end position="844"/>
    </location>
</feature>
<dbReference type="InterPro" id="IPR021139">
    <property type="entry name" value="NYN"/>
</dbReference>
<dbReference type="GO" id="GO:0005777">
    <property type="term" value="C:peroxisome"/>
    <property type="evidence" value="ECO:0007669"/>
    <property type="project" value="InterPro"/>
</dbReference>